<dbReference type="Pfam" id="PF14013">
    <property type="entry name" value="MT0933_antitox"/>
    <property type="match status" value="1"/>
</dbReference>
<keyword evidence="3" id="KW-1185">Reference proteome</keyword>
<feature type="region of interest" description="Disordered" evidence="1">
    <location>
        <begin position="53"/>
        <end position="101"/>
    </location>
</feature>
<evidence type="ECO:0000313" key="2">
    <source>
        <dbReference type="EMBL" id="MFC5063524.1"/>
    </source>
</evidence>
<organism evidence="2 3">
    <name type="scientific">Actinomycetospora atypica</name>
    <dbReference type="NCBI Taxonomy" id="1290095"/>
    <lineage>
        <taxon>Bacteria</taxon>
        <taxon>Bacillati</taxon>
        <taxon>Actinomycetota</taxon>
        <taxon>Actinomycetes</taxon>
        <taxon>Pseudonocardiales</taxon>
        <taxon>Pseudonocardiaceae</taxon>
        <taxon>Actinomycetospora</taxon>
    </lineage>
</organism>
<accession>A0ABV9YQ92</accession>
<reference evidence="3" key="1">
    <citation type="journal article" date="2019" name="Int. J. Syst. Evol. Microbiol.">
        <title>The Global Catalogue of Microorganisms (GCM) 10K type strain sequencing project: providing services to taxonomists for standard genome sequencing and annotation.</title>
        <authorList>
            <consortium name="The Broad Institute Genomics Platform"/>
            <consortium name="The Broad Institute Genome Sequencing Center for Infectious Disease"/>
            <person name="Wu L."/>
            <person name="Ma J."/>
        </authorList>
    </citation>
    <scope>NUCLEOTIDE SEQUENCE [LARGE SCALE GENOMIC DNA]</scope>
    <source>
        <strain evidence="3">CGMCC 4.7093</strain>
    </source>
</reference>
<dbReference type="Proteomes" id="UP001595947">
    <property type="component" value="Unassembled WGS sequence"/>
</dbReference>
<dbReference type="InterPro" id="IPR028037">
    <property type="entry name" value="Antitoxin_Rv0909/MT0933"/>
</dbReference>
<gene>
    <name evidence="2" type="ORF">ACFPBZ_14985</name>
</gene>
<evidence type="ECO:0000313" key="3">
    <source>
        <dbReference type="Proteomes" id="UP001595947"/>
    </source>
</evidence>
<feature type="compositionally biased region" description="Basic and acidic residues" evidence="1">
    <location>
        <begin position="90"/>
        <end position="101"/>
    </location>
</feature>
<sequence>MPLIRRVATLGAAVAAARQYARQNPDKVNRYADQAASFIDQRTNGRFRKQLDGVLRQVRKETSVPGRSTGPSQAGQYGPQQTRNDPYDSGPRRYPSERTDR</sequence>
<feature type="compositionally biased region" description="Polar residues" evidence="1">
    <location>
        <begin position="65"/>
        <end position="84"/>
    </location>
</feature>
<proteinExistence type="predicted"/>
<evidence type="ECO:0000256" key="1">
    <source>
        <dbReference type="SAM" id="MobiDB-lite"/>
    </source>
</evidence>
<comment type="caution">
    <text evidence="2">The sequence shown here is derived from an EMBL/GenBank/DDBJ whole genome shotgun (WGS) entry which is preliminary data.</text>
</comment>
<dbReference type="EMBL" id="JBHSIV010000014">
    <property type="protein sequence ID" value="MFC5063524.1"/>
    <property type="molecule type" value="Genomic_DNA"/>
</dbReference>
<protein>
    <submittedName>
        <fullName evidence="2">Antitoxin</fullName>
    </submittedName>
</protein>
<dbReference type="RefSeq" id="WP_378036870.1">
    <property type="nucleotide sequence ID" value="NZ_JBHSIV010000014.1"/>
</dbReference>
<name>A0ABV9YQ92_9PSEU</name>